<evidence type="ECO:0000313" key="6">
    <source>
        <dbReference type="EMBL" id="AOZ56132.1"/>
    </source>
</evidence>
<dbReference type="GO" id="GO:0003735">
    <property type="term" value="F:structural constituent of ribosome"/>
    <property type="evidence" value="ECO:0007669"/>
    <property type="project" value="InterPro"/>
</dbReference>
<dbReference type="InterPro" id="IPR001515">
    <property type="entry name" value="Ribosomal_eL32"/>
</dbReference>
<dbReference type="InterPro" id="IPR023654">
    <property type="entry name" value="Ribosomal_eL32_arc"/>
</dbReference>
<dbReference type="Pfam" id="PF01655">
    <property type="entry name" value="Ribosomal_L32e"/>
    <property type="match status" value="1"/>
</dbReference>
<dbReference type="PANTHER" id="PTHR23413:SF1">
    <property type="entry name" value="RIBOSOMAL PROTEIN L32"/>
    <property type="match status" value="1"/>
</dbReference>
<protein>
    <recommendedName>
        <fullName evidence="4">Large ribosomal subunit protein eL32</fullName>
    </recommendedName>
    <alternativeName>
        <fullName evidence="5">50S ribosomal protein L32e</fullName>
    </alternativeName>
</protein>
<dbReference type="InterPro" id="IPR036351">
    <property type="entry name" value="Ribosomal_eL32_sf"/>
</dbReference>
<dbReference type="SUPFAM" id="SSF52042">
    <property type="entry name" value="Ribosomal protein L32e"/>
    <property type="match status" value="1"/>
</dbReference>
<organism evidence="6">
    <name type="scientific">uncultured korarchaeote</name>
    <dbReference type="NCBI Taxonomy" id="161241"/>
    <lineage>
        <taxon>Archaea</taxon>
        <taxon>Thermoproteota</taxon>
        <taxon>environmental samples</taxon>
    </lineage>
</organism>
<dbReference type="GO" id="GO:0022625">
    <property type="term" value="C:cytosolic large ribosomal subunit"/>
    <property type="evidence" value="ECO:0007669"/>
    <property type="project" value="TreeGrafter"/>
</dbReference>
<reference evidence="6" key="1">
    <citation type="journal article" date="2017" name="Nature">
        <title>Metagenomic exploration of ASGARD archaea illuminates the origin of cellular complexity in eukaryotes.</title>
        <authorList>
            <person name="Zaremba-Niedzwiedzka K."/>
            <person name="Caceres E.F."/>
            <person name="Saw J.H.W."/>
            <person name="Backstrom D."/>
            <person name="Juzokaite L."/>
            <person name="Vancaester E."/>
            <person name="Seitz K.W."/>
            <person name="Anantharaman K."/>
            <person name="Starnawski P."/>
            <person name="Kjeldsen K.U."/>
            <person name="Stott M.B."/>
            <person name="Nunoura T."/>
            <person name="Banfield J.F."/>
            <person name="Schramm A."/>
            <person name="Baker B.J."/>
            <person name="Spang A."/>
            <person name="Ettema T.J.G."/>
        </authorList>
    </citation>
    <scope>NUCLEOTIDE SEQUENCE</scope>
    <source>
        <strain evidence="6">TIV_1</strain>
    </source>
</reference>
<dbReference type="PANTHER" id="PTHR23413">
    <property type="entry name" value="60S RIBOSOMAL PROTEIN L32 AND DNA-DIRECTED RNA POLYMERASE II, SUBUNIT N"/>
    <property type="match status" value="1"/>
</dbReference>
<dbReference type="CDD" id="cd00513">
    <property type="entry name" value="Ribosomal_L32_L32e"/>
    <property type="match status" value="1"/>
</dbReference>
<accession>A0A1L2JMP1</accession>
<keyword evidence="3" id="KW-0687">Ribonucleoprotein</keyword>
<evidence type="ECO:0000256" key="3">
    <source>
        <dbReference type="ARBA" id="ARBA00023274"/>
    </source>
</evidence>
<evidence type="ECO:0000256" key="2">
    <source>
        <dbReference type="ARBA" id="ARBA00022980"/>
    </source>
</evidence>
<sequence>MKKKKFIRIGVKPNKMYRWRRPRGIDNKQRLKLKSRPPMPEIGYGKQKSIKGLHPSGLKPVLVYNAKMLENIDRDKVIAIVGRTVGKRKRLEIAKKAAELGVKIANLGELIDQSKLSEEASS</sequence>
<dbReference type="NCBIfam" id="NF006332">
    <property type="entry name" value="PRK08562.1"/>
    <property type="match status" value="1"/>
</dbReference>
<dbReference type="GO" id="GO:0006412">
    <property type="term" value="P:translation"/>
    <property type="evidence" value="ECO:0007669"/>
    <property type="project" value="InterPro"/>
</dbReference>
<proteinExistence type="inferred from homology"/>
<keyword evidence="2 6" id="KW-0689">Ribosomal protein</keyword>
<dbReference type="EMBL" id="KX765046">
    <property type="protein sequence ID" value="AOZ56132.1"/>
    <property type="molecule type" value="Genomic_DNA"/>
</dbReference>
<comment type="similarity">
    <text evidence="1">Belongs to the eukaryotic ribosomal protein eL32 family.</text>
</comment>
<evidence type="ECO:0000256" key="5">
    <source>
        <dbReference type="ARBA" id="ARBA00035377"/>
    </source>
</evidence>
<evidence type="ECO:0000256" key="4">
    <source>
        <dbReference type="ARBA" id="ARBA00035229"/>
    </source>
</evidence>
<dbReference type="AlphaFoldDB" id="A0A1L2JMP1"/>
<dbReference type="SMART" id="SM01393">
    <property type="entry name" value="Ribosomal_L32e"/>
    <property type="match status" value="1"/>
</dbReference>
<name>A0A1L2JMP1_9CREN</name>
<evidence type="ECO:0000256" key="1">
    <source>
        <dbReference type="ARBA" id="ARBA00008431"/>
    </source>
</evidence>